<dbReference type="Proteomes" id="UP000807504">
    <property type="component" value="Unassembled WGS sequence"/>
</dbReference>
<reference evidence="2" key="2">
    <citation type="submission" date="2020-06" db="EMBL/GenBank/DDBJ databases">
        <authorList>
            <person name="Sheffer M."/>
        </authorList>
    </citation>
    <scope>NUCLEOTIDE SEQUENCE</scope>
</reference>
<feature type="region of interest" description="Disordered" evidence="1">
    <location>
        <begin position="1"/>
        <end position="498"/>
    </location>
</feature>
<sequence length="498" mass="53269">MKNRYRIAKKYCPHTRGKSPAHPTRGPQRTDVTQPTARQQAEGSAHTPPRGNTHRDAHPGPPCRPTQRPRADQSPPGTPHHKSEDPTAPPDAESTQIQSRAPEPPKPPCPTKTIAQPLPGRNTPSRATPQTTLPPTAGAGAVQPRPPPTSQEHSPATPSCPHTECPGAQGDTRTRPTPARPSEPSAPPTNRAPTDEACQHRASQTTDRHPPPIAHRGRGTPVTQHTNLPGSLTPDNTTTIKELPRASPSTIPIPSSPNERTGPPETPVRQLTGTTSPRHDNTPTHPEHTNTARPTPAVCHPPTLTPRPLAHRHRPNAEPPPPTAHPIAERDAHKNPETTDRPCGSPGCSREQYPARPTPPVSGNPSTQRTPAPPGVGSQGNARLSSTPAVPDHPPARHCRTPEAPRPNAPARLQPTSHRQPETPKRQQPTPNTASTLRAAAKPSTGTTPCTTPTSPRNPPHPSCTAPLPRPQMSEKAHCHRPSAPHPPRRSYLATHDP</sequence>
<dbReference type="AlphaFoldDB" id="A0A8T0EXC3"/>
<feature type="compositionally biased region" description="Polar residues" evidence="1">
    <location>
        <begin position="122"/>
        <end position="134"/>
    </location>
</feature>
<gene>
    <name evidence="2" type="ORF">HNY73_015599</name>
</gene>
<feature type="compositionally biased region" description="Low complexity" evidence="1">
    <location>
        <begin position="247"/>
        <end position="257"/>
    </location>
</feature>
<feature type="compositionally biased region" description="Basic and acidic residues" evidence="1">
    <location>
        <begin position="277"/>
        <end position="290"/>
    </location>
</feature>
<reference evidence="2" key="1">
    <citation type="journal article" date="2020" name="bioRxiv">
        <title>Chromosome-level reference genome of the European wasp spider Argiope bruennichi: a resource for studies on range expansion and evolutionary adaptation.</title>
        <authorList>
            <person name="Sheffer M.M."/>
            <person name="Hoppe A."/>
            <person name="Krehenwinkel H."/>
            <person name="Uhl G."/>
            <person name="Kuss A.W."/>
            <person name="Jensen L."/>
            <person name="Jensen C."/>
            <person name="Gillespie R.G."/>
            <person name="Hoff K.J."/>
            <person name="Prost S."/>
        </authorList>
    </citation>
    <scope>NUCLEOTIDE SEQUENCE</scope>
</reference>
<feature type="compositionally biased region" description="Polar residues" evidence="1">
    <location>
        <begin position="221"/>
        <end position="240"/>
    </location>
</feature>
<keyword evidence="3" id="KW-1185">Reference proteome</keyword>
<dbReference type="EMBL" id="JABXBU010002072">
    <property type="protein sequence ID" value="KAF8778925.1"/>
    <property type="molecule type" value="Genomic_DNA"/>
</dbReference>
<feature type="compositionally biased region" description="Polar residues" evidence="1">
    <location>
        <begin position="379"/>
        <end position="388"/>
    </location>
</feature>
<evidence type="ECO:0000313" key="2">
    <source>
        <dbReference type="EMBL" id="KAF8778925.1"/>
    </source>
</evidence>
<organism evidence="2 3">
    <name type="scientific">Argiope bruennichi</name>
    <name type="common">Wasp spider</name>
    <name type="synonym">Aranea bruennichi</name>
    <dbReference type="NCBI Taxonomy" id="94029"/>
    <lineage>
        <taxon>Eukaryota</taxon>
        <taxon>Metazoa</taxon>
        <taxon>Ecdysozoa</taxon>
        <taxon>Arthropoda</taxon>
        <taxon>Chelicerata</taxon>
        <taxon>Arachnida</taxon>
        <taxon>Araneae</taxon>
        <taxon>Araneomorphae</taxon>
        <taxon>Entelegynae</taxon>
        <taxon>Araneoidea</taxon>
        <taxon>Araneidae</taxon>
        <taxon>Argiope</taxon>
    </lineage>
</organism>
<feature type="compositionally biased region" description="Polar residues" evidence="1">
    <location>
        <begin position="30"/>
        <end position="42"/>
    </location>
</feature>
<evidence type="ECO:0000313" key="3">
    <source>
        <dbReference type="Proteomes" id="UP000807504"/>
    </source>
</evidence>
<feature type="compositionally biased region" description="Basic and acidic residues" evidence="1">
    <location>
        <begin position="327"/>
        <end position="340"/>
    </location>
</feature>
<feature type="compositionally biased region" description="Basic residues" evidence="1">
    <location>
        <begin position="478"/>
        <end position="489"/>
    </location>
</feature>
<feature type="compositionally biased region" description="Basic residues" evidence="1">
    <location>
        <begin position="1"/>
        <end position="19"/>
    </location>
</feature>
<feature type="compositionally biased region" description="Low complexity" evidence="1">
    <location>
        <begin position="443"/>
        <end position="455"/>
    </location>
</feature>
<protein>
    <submittedName>
        <fullName evidence="2">Uncharacterized protein</fullName>
    </submittedName>
</protein>
<accession>A0A8T0EXC3</accession>
<feature type="compositionally biased region" description="Polar residues" evidence="1">
    <location>
        <begin position="426"/>
        <end position="436"/>
    </location>
</feature>
<name>A0A8T0EXC3_ARGBR</name>
<proteinExistence type="predicted"/>
<comment type="caution">
    <text evidence="2">The sequence shown here is derived from an EMBL/GenBank/DDBJ whole genome shotgun (WGS) entry which is preliminary data.</text>
</comment>
<feature type="compositionally biased region" description="Pro residues" evidence="1">
    <location>
        <begin position="178"/>
        <end position="187"/>
    </location>
</feature>
<evidence type="ECO:0000256" key="1">
    <source>
        <dbReference type="SAM" id="MobiDB-lite"/>
    </source>
</evidence>